<gene>
    <name evidence="5" type="ORF">ODALV1_LOCUS21839</name>
</gene>
<keyword evidence="6" id="KW-1185">Reference proteome</keyword>
<reference evidence="5 6" key="1">
    <citation type="submission" date="2024-08" db="EMBL/GenBank/DDBJ databases">
        <authorList>
            <person name="Cucini C."/>
            <person name="Frati F."/>
        </authorList>
    </citation>
    <scope>NUCLEOTIDE SEQUENCE [LARGE SCALE GENOMIC DNA]</scope>
</reference>
<dbReference type="Proteomes" id="UP001642540">
    <property type="component" value="Unassembled WGS sequence"/>
</dbReference>
<sequence length="649" mass="73626">MLLRGIYTFDPRPQDHDQTLPFTCNDNLIFLEVLKRDSNWIKVADILGRVGYVPKDFVEPDEHYLNHDYILSFLADAIVKARQNGLPTARDLERLKDEIRQHPSSVNRRSLEIAKVFRKQESEEKSCQARKSSSDQLVNKRFSRETVRSGKQTRRFSSNYGVNNNPRTPKHPDKSRHFPEVDENPSDSSLRTASDGNYGGDLKRNKTKVKNDSSSSLQELKSELVHVVTARSGLNSKNSENLVFEVLQRIKKTTKDVPVDSLLEKLTISSSSSEIADCGITELDEVMKSLANSSKESIRDCRRSSGRSSSDSSQFSKKLDKLRKLLIECDPFQVTPLLEVGQHKFSHDLVHLYHLESPPSIKERMLDIFLIICTLDKTGRAKLLTTTLPIYLARELMAAKKDGKFCNQLIDLLTVLLSCGESMPETHFEILGTGFVNFVLKELEDAFAKSSGSDINAENMHAFMNLILAYNLQFHASKENIVLKVLAERKRPIGFIEVIIQLFQKATDPLRLDNIKEDYKAVPHATFKMMHDICICQRTVAHLTTSDLKTLVDTIVNGLVENKAGDTRLGYLRVLWDVMGSFHHNHGNIRAALMNIFLDSDPLAFPEQQMIRSMSKEYPALFLQSISRLKTNLDTDNFTQDDGISYLSS</sequence>
<name>A0ABP1RFP3_9HEXA</name>
<organism evidence="5 6">
    <name type="scientific">Orchesella dallaii</name>
    <dbReference type="NCBI Taxonomy" id="48710"/>
    <lineage>
        <taxon>Eukaryota</taxon>
        <taxon>Metazoa</taxon>
        <taxon>Ecdysozoa</taxon>
        <taxon>Arthropoda</taxon>
        <taxon>Hexapoda</taxon>
        <taxon>Collembola</taxon>
        <taxon>Entomobryomorpha</taxon>
        <taxon>Entomobryoidea</taxon>
        <taxon>Orchesellidae</taxon>
        <taxon>Orchesellinae</taxon>
        <taxon>Orchesella</taxon>
    </lineage>
</organism>
<dbReference type="EMBL" id="CAXLJM020000072">
    <property type="protein sequence ID" value="CAL8127441.1"/>
    <property type="molecule type" value="Genomic_DNA"/>
</dbReference>
<evidence type="ECO:0000313" key="5">
    <source>
        <dbReference type="EMBL" id="CAL8127441.1"/>
    </source>
</evidence>
<evidence type="ECO:0000256" key="3">
    <source>
        <dbReference type="SAM" id="MobiDB-lite"/>
    </source>
</evidence>
<dbReference type="InterPro" id="IPR001452">
    <property type="entry name" value="SH3_domain"/>
</dbReference>
<feature type="compositionally biased region" description="Polar residues" evidence="3">
    <location>
        <begin position="155"/>
        <end position="167"/>
    </location>
</feature>
<dbReference type="InterPro" id="IPR018556">
    <property type="entry name" value="SPIN90/Ldb17_LRD"/>
</dbReference>
<keyword evidence="1 2" id="KW-0728">SH3 domain</keyword>
<feature type="compositionally biased region" description="Polar residues" evidence="3">
    <location>
        <begin position="186"/>
        <end position="195"/>
    </location>
</feature>
<dbReference type="Gene3D" id="2.30.30.40">
    <property type="entry name" value="SH3 Domains"/>
    <property type="match status" value="1"/>
</dbReference>
<evidence type="ECO:0000313" key="6">
    <source>
        <dbReference type="Proteomes" id="UP001642540"/>
    </source>
</evidence>
<protein>
    <recommendedName>
        <fullName evidence="4">SH3 domain-containing protein</fullName>
    </recommendedName>
</protein>
<dbReference type="InterPro" id="IPR030125">
    <property type="entry name" value="SPIN90/Ldb17"/>
</dbReference>
<feature type="region of interest" description="Disordered" evidence="3">
    <location>
        <begin position="122"/>
        <end position="215"/>
    </location>
</feature>
<dbReference type="Pfam" id="PF09431">
    <property type="entry name" value="SPIN90_LRD"/>
    <property type="match status" value="1"/>
</dbReference>
<dbReference type="PANTHER" id="PTHR13357">
    <property type="entry name" value="SH3 ADAPTER PROTEIN SPIN90 NCK INTERACTING PROTEIN WITH SH3 DOMAIN"/>
    <property type="match status" value="1"/>
</dbReference>
<evidence type="ECO:0000259" key="4">
    <source>
        <dbReference type="PROSITE" id="PS50002"/>
    </source>
</evidence>
<accession>A0ABP1RFP3</accession>
<evidence type="ECO:0000256" key="1">
    <source>
        <dbReference type="ARBA" id="ARBA00022443"/>
    </source>
</evidence>
<dbReference type="PANTHER" id="PTHR13357:SF1">
    <property type="entry name" value="NCK-INTERACTING PROTEIN WITH SH3 DOMAIN"/>
    <property type="match status" value="1"/>
</dbReference>
<comment type="caution">
    <text evidence="5">The sequence shown here is derived from an EMBL/GenBank/DDBJ whole genome shotgun (WGS) entry which is preliminary data.</text>
</comment>
<feature type="domain" description="SH3" evidence="4">
    <location>
        <begin position="1"/>
        <end position="63"/>
    </location>
</feature>
<dbReference type="SUPFAM" id="SSF50044">
    <property type="entry name" value="SH3-domain"/>
    <property type="match status" value="1"/>
</dbReference>
<dbReference type="PROSITE" id="PS50002">
    <property type="entry name" value="SH3"/>
    <property type="match status" value="1"/>
</dbReference>
<feature type="compositionally biased region" description="Basic and acidic residues" evidence="3">
    <location>
        <begin position="170"/>
        <end position="180"/>
    </location>
</feature>
<dbReference type="SMART" id="SM00326">
    <property type="entry name" value="SH3"/>
    <property type="match status" value="1"/>
</dbReference>
<dbReference type="InterPro" id="IPR036028">
    <property type="entry name" value="SH3-like_dom_sf"/>
</dbReference>
<proteinExistence type="predicted"/>
<evidence type="ECO:0000256" key="2">
    <source>
        <dbReference type="PROSITE-ProRule" id="PRU00192"/>
    </source>
</evidence>